<feature type="non-terminal residue" evidence="2">
    <location>
        <position position="1"/>
    </location>
</feature>
<reference evidence="2" key="1">
    <citation type="journal article" date="2019" name="Sci. Rep.">
        <title>Draft genome of Tanacetum cinerariifolium, the natural source of mosquito coil.</title>
        <authorList>
            <person name="Yamashiro T."/>
            <person name="Shiraishi A."/>
            <person name="Satake H."/>
            <person name="Nakayama K."/>
        </authorList>
    </citation>
    <scope>NUCLEOTIDE SEQUENCE</scope>
</reference>
<proteinExistence type="predicted"/>
<comment type="caution">
    <text evidence="2">The sequence shown here is derived from an EMBL/GenBank/DDBJ whole genome shotgun (WGS) entry which is preliminary data.</text>
</comment>
<evidence type="ECO:0000256" key="1">
    <source>
        <dbReference type="SAM" id="MobiDB-lite"/>
    </source>
</evidence>
<organism evidence="2">
    <name type="scientific">Tanacetum cinerariifolium</name>
    <name type="common">Dalmatian daisy</name>
    <name type="synonym">Chrysanthemum cinerariifolium</name>
    <dbReference type="NCBI Taxonomy" id="118510"/>
    <lineage>
        <taxon>Eukaryota</taxon>
        <taxon>Viridiplantae</taxon>
        <taxon>Streptophyta</taxon>
        <taxon>Embryophyta</taxon>
        <taxon>Tracheophyta</taxon>
        <taxon>Spermatophyta</taxon>
        <taxon>Magnoliopsida</taxon>
        <taxon>eudicotyledons</taxon>
        <taxon>Gunneridae</taxon>
        <taxon>Pentapetalae</taxon>
        <taxon>asterids</taxon>
        <taxon>campanulids</taxon>
        <taxon>Asterales</taxon>
        <taxon>Asteraceae</taxon>
        <taxon>Asteroideae</taxon>
        <taxon>Anthemideae</taxon>
        <taxon>Anthemidinae</taxon>
        <taxon>Tanacetum</taxon>
    </lineage>
</organism>
<dbReference type="AlphaFoldDB" id="A0A699XDT3"/>
<sequence length="92" mass="10307">RYRQLGGPAWPERRHSPICLPVQRKPLCPLAAPATGRPRGRSRGHYRRPGPRPRAQHLRRKRLPRPLEARPQGPGTAAGYHGRHCGRAGFSA</sequence>
<accession>A0A699XDT3</accession>
<dbReference type="EMBL" id="BKCJ011824580">
    <property type="protein sequence ID" value="GFD56026.1"/>
    <property type="molecule type" value="Genomic_DNA"/>
</dbReference>
<name>A0A699XDT3_TANCI</name>
<evidence type="ECO:0000313" key="2">
    <source>
        <dbReference type="EMBL" id="GFD56026.1"/>
    </source>
</evidence>
<gene>
    <name evidence="2" type="ORF">Tci_927995</name>
</gene>
<feature type="compositionally biased region" description="Basic residues" evidence="1">
    <location>
        <begin position="38"/>
        <end position="64"/>
    </location>
</feature>
<protein>
    <submittedName>
        <fullName evidence="2">Uncharacterized protein</fullName>
    </submittedName>
</protein>
<feature type="non-terminal residue" evidence="2">
    <location>
        <position position="92"/>
    </location>
</feature>
<feature type="region of interest" description="Disordered" evidence="1">
    <location>
        <begin position="22"/>
        <end position="92"/>
    </location>
</feature>